<dbReference type="InterPro" id="IPR001650">
    <property type="entry name" value="Helicase_C-like"/>
</dbReference>
<dbReference type="STRING" id="283909.R7TEU6"/>
<dbReference type="InterPro" id="IPR027417">
    <property type="entry name" value="P-loop_NTPase"/>
</dbReference>
<accession>R7TEU6</accession>
<dbReference type="FunFam" id="3.40.50.300:FF:000145">
    <property type="entry name" value="probable ATP-dependent RNA helicase DHX40"/>
    <property type="match status" value="1"/>
</dbReference>
<feature type="domain" description="Helicase C-terminal" evidence="8">
    <location>
        <begin position="197"/>
        <end position="367"/>
    </location>
</feature>
<dbReference type="FunCoup" id="R7TEU6">
    <property type="interactions" value="418"/>
</dbReference>
<evidence type="ECO:0000256" key="2">
    <source>
        <dbReference type="ARBA" id="ARBA00022741"/>
    </source>
</evidence>
<organism evidence="9">
    <name type="scientific">Capitella teleta</name>
    <name type="common">Polychaete worm</name>
    <dbReference type="NCBI Taxonomy" id="283909"/>
    <lineage>
        <taxon>Eukaryota</taxon>
        <taxon>Metazoa</taxon>
        <taxon>Spiralia</taxon>
        <taxon>Lophotrochozoa</taxon>
        <taxon>Annelida</taxon>
        <taxon>Polychaeta</taxon>
        <taxon>Sedentaria</taxon>
        <taxon>Scolecida</taxon>
        <taxon>Capitellidae</taxon>
        <taxon>Capitella</taxon>
    </lineage>
</organism>
<dbReference type="Pfam" id="PF21010">
    <property type="entry name" value="HA2_C"/>
    <property type="match status" value="1"/>
</dbReference>
<dbReference type="GO" id="GO:0045943">
    <property type="term" value="P:positive regulation of transcription by RNA polymerase I"/>
    <property type="evidence" value="ECO:0007669"/>
    <property type="project" value="TreeGrafter"/>
</dbReference>
<dbReference type="PANTHER" id="PTHR18934:SF118">
    <property type="entry name" value="ATP-DEPENDENT RNA HELICASE DHX33"/>
    <property type="match status" value="1"/>
</dbReference>
<dbReference type="Proteomes" id="UP000014760">
    <property type="component" value="Unassembled WGS sequence"/>
</dbReference>
<name>R7TEU6_CAPTE</name>
<dbReference type="Pfam" id="PF07717">
    <property type="entry name" value="OB_NTP_bind"/>
    <property type="match status" value="1"/>
</dbReference>
<protein>
    <recommendedName>
        <fullName evidence="1">RNA helicase</fullName>
        <ecNumber evidence="1">3.6.4.13</ecNumber>
    </recommendedName>
</protein>
<keyword evidence="4" id="KW-0347">Helicase</keyword>
<dbReference type="Pfam" id="PF04408">
    <property type="entry name" value="WHD_HA2"/>
    <property type="match status" value="1"/>
</dbReference>
<dbReference type="InterPro" id="IPR048333">
    <property type="entry name" value="HA2_WH"/>
</dbReference>
<gene>
    <name evidence="9" type="ORF">CAPTEDRAFT_197070</name>
</gene>
<keyword evidence="2" id="KW-0547">Nucleotide-binding</keyword>
<dbReference type="OrthoDB" id="10253254at2759"/>
<evidence type="ECO:0000256" key="4">
    <source>
        <dbReference type="ARBA" id="ARBA00022806"/>
    </source>
</evidence>
<evidence type="ECO:0000313" key="10">
    <source>
        <dbReference type="EnsemblMetazoa" id="CapteP197070"/>
    </source>
</evidence>
<dbReference type="Gene3D" id="3.40.50.300">
    <property type="entry name" value="P-loop containing nucleotide triphosphate hydrolases"/>
    <property type="match status" value="3"/>
</dbReference>
<dbReference type="OMA" id="CHENFLH"/>
<dbReference type="Gene3D" id="1.20.120.1080">
    <property type="match status" value="1"/>
</dbReference>
<dbReference type="GO" id="GO:0003725">
    <property type="term" value="F:double-stranded RNA binding"/>
    <property type="evidence" value="ECO:0007669"/>
    <property type="project" value="TreeGrafter"/>
</dbReference>
<dbReference type="CDD" id="cd18791">
    <property type="entry name" value="SF2_C_RHA"/>
    <property type="match status" value="1"/>
</dbReference>
<dbReference type="SUPFAM" id="SSF52540">
    <property type="entry name" value="P-loop containing nucleoside triphosphate hydrolases"/>
    <property type="match status" value="1"/>
</dbReference>
<evidence type="ECO:0000256" key="5">
    <source>
        <dbReference type="ARBA" id="ARBA00022840"/>
    </source>
</evidence>
<evidence type="ECO:0000259" key="7">
    <source>
        <dbReference type="PROSITE" id="PS51192"/>
    </source>
</evidence>
<reference evidence="11" key="1">
    <citation type="submission" date="2012-12" db="EMBL/GenBank/DDBJ databases">
        <authorList>
            <person name="Hellsten U."/>
            <person name="Grimwood J."/>
            <person name="Chapman J.A."/>
            <person name="Shapiro H."/>
            <person name="Aerts A."/>
            <person name="Otillar R.P."/>
            <person name="Terry A.Y."/>
            <person name="Boore J.L."/>
            <person name="Simakov O."/>
            <person name="Marletaz F."/>
            <person name="Cho S.-J."/>
            <person name="Edsinger-Gonzales E."/>
            <person name="Havlak P."/>
            <person name="Kuo D.-H."/>
            <person name="Larsson T."/>
            <person name="Lv J."/>
            <person name="Arendt D."/>
            <person name="Savage R."/>
            <person name="Osoegawa K."/>
            <person name="de Jong P."/>
            <person name="Lindberg D.R."/>
            <person name="Seaver E.C."/>
            <person name="Weisblat D.A."/>
            <person name="Putnam N.H."/>
            <person name="Grigoriev I.V."/>
            <person name="Rokhsar D.S."/>
        </authorList>
    </citation>
    <scope>NUCLEOTIDE SEQUENCE</scope>
    <source>
        <strain evidence="11">I ESC-2004</strain>
    </source>
</reference>
<dbReference type="PROSITE" id="PS51194">
    <property type="entry name" value="HELICASE_CTER"/>
    <property type="match status" value="1"/>
</dbReference>
<keyword evidence="11" id="KW-1185">Reference proteome</keyword>
<dbReference type="EnsemblMetazoa" id="CapteT197070">
    <property type="protein sequence ID" value="CapteP197070"/>
    <property type="gene ID" value="CapteG197070"/>
</dbReference>
<evidence type="ECO:0000256" key="3">
    <source>
        <dbReference type="ARBA" id="ARBA00022801"/>
    </source>
</evidence>
<dbReference type="Pfam" id="PF00271">
    <property type="entry name" value="Helicase_C"/>
    <property type="match status" value="1"/>
</dbReference>
<dbReference type="GO" id="GO:0005730">
    <property type="term" value="C:nucleolus"/>
    <property type="evidence" value="ECO:0007669"/>
    <property type="project" value="UniProtKB-ARBA"/>
</dbReference>
<feature type="domain" description="Helicase ATP-binding" evidence="7">
    <location>
        <begin position="20"/>
        <end position="169"/>
    </location>
</feature>
<dbReference type="EC" id="3.6.4.13" evidence="1"/>
<comment type="catalytic activity">
    <reaction evidence="6">
        <text>ATP + H2O = ADP + phosphate + H(+)</text>
        <dbReference type="Rhea" id="RHEA:13065"/>
        <dbReference type="ChEBI" id="CHEBI:15377"/>
        <dbReference type="ChEBI" id="CHEBI:15378"/>
        <dbReference type="ChEBI" id="CHEBI:30616"/>
        <dbReference type="ChEBI" id="CHEBI:43474"/>
        <dbReference type="ChEBI" id="CHEBI:456216"/>
        <dbReference type="EC" id="3.6.4.13"/>
    </reaction>
</comment>
<keyword evidence="3" id="KW-0378">Hydrolase</keyword>
<dbReference type="SMART" id="SM00490">
    <property type="entry name" value="HELICc"/>
    <property type="match status" value="1"/>
</dbReference>
<reference evidence="9 11" key="2">
    <citation type="journal article" date="2013" name="Nature">
        <title>Insights into bilaterian evolution from three spiralian genomes.</title>
        <authorList>
            <person name="Simakov O."/>
            <person name="Marletaz F."/>
            <person name="Cho S.J."/>
            <person name="Edsinger-Gonzales E."/>
            <person name="Havlak P."/>
            <person name="Hellsten U."/>
            <person name="Kuo D.H."/>
            <person name="Larsson T."/>
            <person name="Lv J."/>
            <person name="Arendt D."/>
            <person name="Savage R."/>
            <person name="Osoegawa K."/>
            <person name="de Jong P."/>
            <person name="Grimwood J."/>
            <person name="Chapman J.A."/>
            <person name="Shapiro H."/>
            <person name="Aerts A."/>
            <person name="Otillar R.P."/>
            <person name="Terry A.Y."/>
            <person name="Boore J.L."/>
            <person name="Grigoriev I.V."/>
            <person name="Lindberg D.R."/>
            <person name="Seaver E.C."/>
            <person name="Weisblat D.A."/>
            <person name="Putnam N.H."/>
            <person name="Rokhsar D.S."/>
        </authorList>
    </citation>
    <scope>NUCLEOTIDE SEQUENCE</scope>
    <source>
        <strain evidence="9 11">I ESC-2004</strain>
    </source>
</reference>
<sequence>MQLQMDRRRLPIFPAKKRFIQEITRVASAIVIGETGSGKTTQIPQYLLEAGVHKGRTIAVTQPRRVAAITVAQRVAKEVGCEIGEAVGYCVRFDDSSTGASKIRYSVVILDEAHERTIHTDVLFGVVKQAQKQRQMQGTLPLKVIVMSATMDVDHFAEYFNNAEVLYVEGRQFPVKLMYTREAISDYLHTALVTIFQIHQEAPASEDMLVFLTGQEEIEAMVDSIRDIARDLPSTCPALIACPMYAALPANLQLKIFQPVPAGTRKVIVCTNIAETSITIHGIKHVIDTGKVKAKVYNPSINLELLKVHNISQAQAWQRTGRAGREAPGICYRLYTEPEFHKMPENTIPEIQRCNLASVMLQLMALGVRDVVKFDFMDKPSESCLKDAKDCLQLLGALTKEERPKLTDLGRQMAAFPLDPRMAKVIISAKEHGCLEEILTIVAVLSVESVIFTPHNKREEAIGARRKFISHEGDHMTYLNIYRAFKAVDGNKHWCHDNFVNGRNLKTAMEVRRQLREICVRQELPLKSCGTDLSAVRQCFCAGFYMNSAELVADGKYVTLISRKPVAIHPSSALFQCKPGYVIYNELVKTTKCYMRRERISVS</sequence>
<evidence type="ECO:0000313" key="9">
    <source>
        <dbReference type="EMBL" id="ELT92273.1"/>
    </source>
</evidence>
<evidence type="ECO:0000256" key="6">
    <source>
        <dbReference type="ARBA" id="ARBA00047984"/>
    </source>
</evidence>
<dbReference type="GO" id="GO:0016787">
    <property type="term" value="F:hydrolase activity"/>
    <property type="evidence" value="ECO:0007669"/>
    <property type="project" value="UniProtKB-KW"/>
</dbReference>
<dbReference type="HOGENOM" id="CLU_001832_5_11_1"/>
<evidence type="ECO:0000259" key="8">
    <source>
        <dbReference type="PROSITE" id="PS51194"/>
    </source>
</evidence>
<dbReference type="PROSITE" id="PS00690">
    <property type="entry name" value="DEAH_ATP_HELICASE"/>
    <property type="match status" value="1"/>
</dbReference>
<evidence type="ECO:0000313" key="11">
    <source>
        <dbReference type="Proteomes" id="UP000014760"/>
    </source>
</evidence>
<dbReference type="InterPro" id="IPR014001">
    <property type="entry name" value="Helicase_ATP-bd"/>
</dbReference>
<evidence type="ECO:0000256" key="1">
    <source>
        <dbReference type="ARBA" id="ARBA00012552"/>
    </source>
</evidence>
<dbReference type="GO" id="GO:0003724">
    <property type="term" value="F:RNA helicase activity"/>
    <property type="evidence" value="ECO:0007669"/>
    <property type="project" value="UniProtKB-EC"/>
</dbReference>
<proteinExistence type="predicted"/>
<dbReference type="AlphaFoldDB" id="R7TEU6"/>
<dbReference type="SMART" id="SM00847">
    <property type="entry name" value="HA2"/>
    <property type="match status" value="1"/>
</dbReference>
<dbReference type="EMBL" id="AMQN01013396">
    <property type="status" value="NOT_ANNOTATED_CDS"/>
    <property type="molecule type" value="Genomic_DNA"/>
</dbReference>
<dbReference type="SMART" id="SM00487">
    <property type="entry name" value="DEXDc"/>
    <property type="match status" value="1"/>
</dbReference>
<keyword evidence="5" id="KW-0067">ATP-binding</keyword>
<reference evidence="10" key="3">
    <citation type="submission" date="2015-06" db="UniProtKB">
        <authorList>
            <consortium name="EnsemblMetazoa"/>
        </authorList>
    </citation>
    <scope>IDENTIFICATION</scope>
</reference>
<dbReference type="GO" id="GO:0005524">
    <property type="term" value="F:ATP binding"/>
    <property type="evidence" value="ECO:0007669"/>
    <property type="project" value="UniProtKB-KW"/>
</dbReference>
<dbReference type="PANTHER" id="PTHR18934">
    <property type="entry name" value="ATP-DEPENDENT RNA HELICASE"/>
    <property type="match status" value="1"/>
</dbReference>
<dbReference type="PROSITE" id="PS51192">
    <property type="entry name" value="HELICASE_ATP_BIND_1"/>
    <property type="match status" value="1"/>
</dbReference>
<dbReference type="InterPro" id="IPR011709">
    <property type="entry name" value="DEAD-box_helicase_OB_fold"/>
</dbReference>
<dbReference type="EMBL" id="KB310189">
    <property type="protein sequence ID" value="ELT92273.1"/>
    <property type="molecule type" value="Genomic_DNA"/>
</dbReference>
<dbReference type="InterPro" id="IPR002464">
    <property type="entry name" value="DNA/RNA_helicase_DEAH_CS"/>
</dbReference>
<dbReference type="InterPro" id="IPR007502">
    <property type="entry name" value="Helicase-assoc_dom"/>
</dbReference>